<dbReference type="NCBIfam" id="TIGR02865">
    <property type="entry name" value="spore_II_E"/>
    <property type="match status" value="1"/>
</dbReference>
<dbReference type="InterPro" id="IPR052016">
    <property type="entry name" value="Bact_Sigma-Reg"/>
</dbReference>
<keyword evidence="2" id="KW-0812">Transmembrane</keyword>
<evidence type="ECO:0000256" key="1">
    <source>
        <dbReference type="ARBA" id="ARBA00022801"/>
    </source>
</evidence>
<dbReference type="InterPro" id="IPR045768">
    <property type="entry name" value="SpoIIE_N"/>
</dbReference>
<dbReference type="InterPro" id="IPR001932">
    <property type="entry name" value="PPM-type_phosphatase-like_dom"/>
</dbReference>
<dbReference type="GO" id="GO:0004722">
    <property type="term" value="F:protein serine/threonine phosphatase activity"/>
    <property type="evidence" value="ECO:0007669"/>
    <property type="project" value="InterPro"/>
</dbReference>
<dbReference type="EMBL" id="BJXW01000013">
    <property type="protein sequence ID" value="GEN31290.1"/>
    <property type="molecule type" value="Genomic_DNA"/>
</dbReference>
<gene>
    <name evidence="4" type="primary">spoIIE</name>
    <name evidence="4" type="ORF">CQU01_15280</name>
</gene>
<name>A0A511UXD0_9BACI</name>
<keyword evidence="2" id="KW-1133">Transmembrane helix</keyword>
<dbReference type="PROSITE" id="PS51746">
    <property type="entry name" value="PPM_2"/>
    <property type="match status" value="1"/>
</dbReference>
<organism evidence="4 5">
    <name type="scientific">Cerasibacillus quisquiliarum</name>
    <dbReference type="NCBI Taxonomy" id="227865"/>
    <lineage>
        <taxon>Bacteria</taxon>
        <taxon>Bacillati</taxon>
        <taxon>Bacillota</taxon>
        <taxon>Bacilli</taxon>
        <taxon>Bacillales</taxon>
        <taxon>Bacillaceae</taxon>
        <taxon>Cerasibacillus</taxon>
    </lineage>
</organism>
<dbReference type="OrthoDB" id="9763774at2"/>
<dbReference type="AlphaFoldDB" id="A0A511UXD0"/>
<evidence type="ECO:0000259" key="3">
    <source>
        <dbReference type="PROSITE" id="PS51746"/>
    </source>
</evidence>
<dbReference type="Pfam" id="PF19732">
    <property type="entry name" value="SpoIIE_N"/>
    <property type="match status" value="1"/>
</dbReference>
<dbReference type="InterPro" id="IPR036457">
    <property type="entry name" value="PPM-type-like_dom_sf"/>
</dbReference>
<dbReference type="PANTHER" id="PTHR43156:SF2">
    <property type="entry name" value="STAGE II SPORULATION PROTEIN E"/>
    <property type="match status" value="1"/>
</dbReference>
<protein>
    <submittedName>
        <fullName evidence="4">Stage II sporulation protein E</fullName>
    </submittedName>
</protein>
<feature type="domain" description="PPM-type phosphatase" evidence="3">
    <location>
        <begin position="588"/>
        <end position="798"/>
    </location>
</feature>
<evidence type="ECO:0000313" key="4">
    <source>
        <dbReference type="EMBL" id="GEN31290.1"/>
    </source>
</evidence>
<proteinExistence type="predicted"/>
<reference evidence="4 5" key="1">
    <citation type="submission" date="2019-07" db="EMBL/GenBank/DDBJ databases">
        <title>Whole genome shotgun sequence of Cerasibacillus quisquiliarum NBRC 102429.</title>
        <authorList>
            <person name="Hosoyama A."/>
            <person name="Uohara A."/>
            <person name="Ohji S."/>
            <person name="Ichikawa N."/>
        </authorList>
    </citation>
    <scope>NUCLEOTIDE SEQUENCE [LARGE SCALE GENOMIC DNA]</scope>
    <source>
        <strain evidence="4 5">NBRC 102429</strain>
    </source>
</reference>
<dbReference type="Proteomes" id="UP000321491">
    <property type="component" value="Unassembled WGS sequence"/>
</dbReference>
<feature type="transmembrane region" description="Helical" evidence="2">
    <location>
        <begin position="121"/>
        <end position="138"/>
    </location>
</feature>
<dbReference type="InterPro" id="IPR014221">
    <property type="entry name" value="SpoII_E"/>
</dbReference>
<dbReference type="Gene3D" id="3.60.40.10">
    <property type="entry name" value="PPM-type phosphatase domain"/>
    <property type="match status" value="1"/>
</dbReference>
<keyword evidence="2" id="KW-0472">Membrane</keyword>
<comment type="caution">
    <text evidence="4">The sequence shown here is derived from an EMBL/GenBank/DDBJ whole genome shotgun (WGS) entry which is preliminary data.</text>
</comment>
<feature type="transmembrane region" description="Helical" evidence="2">
    <location>
        <begin position="188"/>
        <end position="207"/>
    </location>
</feature>
<evidence type="ECO:0000313" key="5">
    <source>
        <dbReference type="Proteomes" id="UP000321491"/>
    </source>
</evidence>
<dbReference type="SMART" id="SM00332">
    <property type="entry name" value="PP2Cc"/>
    <property type="match status" value="1"/>
</dbReference>
<feature type="transmembrane region" description="Helical" evidence="2">
    <location>
        <begin position="81"/>
        <end position="109"/>
    </location>
</feature>
<feature type="transmembrane region" description="Helical" evidence="2">
    <location>
        <begin position="150"/>
        <end position="168"/>
    </location>
</feature>
<evidence type="ECO:0000256" key="2">
    <source>
        <dbReference type="SAM" id="Phobius"/>
    </source>
</evidence>
<dbReference type="Pfam" id="PF07228">
    <property type="entry name" value="SpoIIE"/>
    <property type="match status" value="1"/>
</dbReference>
<dbReference type="PANTHER" id="PTHR43156">
    <property type="entry name" value="STAGE II SPORULATION PROTEIN E-RELATED"/>
    <property type="match status" value="1"/>
</dbReference>
<keyword evidence="5" id="KW-1185">Reference proteome</keyword>
<feature type="transmembrane region" description="Helical" evidence="2">
    <location>
        <begin position="40"/>
        <end position="69"/>
    </location>
</feature>
<feature type="transmembrane region" description="Helical" evidence="2">
    <location>
        <begin position="297"/>
        <end position="318"/>
    </location>
</feature>
<keyword evidence="1" id="KW-0378">Hydrolase</keyword>
<dbReference type="SUPFAM" id="SSF81606">
    <property type="entry name" value="PP2C-like"/>
    <property type="match status" value="1"/>
</dbReference>
<sequence>MMETMPHVQTKGLNEGKTKFNTLRQAFLKRMKDLLIERGWILYIIGFLLGRAIILSVASPFSVAFLATISLLRQKRLLKTFIAMLVGGFTVSFTQGIHIGLAMVVFLLLSGFFQKESYQHVQIPIFAFLSTSASRLFLYSLADKLTSYEWLLLGIEGFLSMVLVLIFMQSIPLLLSKRYKLTLNNEEIVCLMILLASILTGMIGWEVNGVHIDQIFSRYLVMLLAFIGGAAIGSTVGVVTGLILSLAHIANIYQIGLLAFAGLLGGLLKEGRKLGVAIGLMIGTLLVGIYGETNHFILFLWESSFAIILFFITPASWIKQISRYIPGTEEYTHEQEQYLQKVRHITAKRVEEFSHVFSALSKSFLTEQSTYDENQEMKRETDFFLSRVTEKTCQLCFMKKRCWQNQFDETYSLMDMLKNSYMDQKDAHLRIRKKFENYCIKSNKVIEKIEEELTYFEANRKLKEQVMKSKRLVAEQLQGVSEVMEDFAVEIMKERQHHETYEEKIYQVLKQMGFEIEKLDIFRLEKGNIDIEISLTFHNYHGEGAKLIAPILSDILNETIEVKEEDISPFPGGSSFIKFGSARSFTVTTGIAYAAKGGGLISGDSHTTIELGEGKYALAISDGMGNGKRAKEESSESLRLLHEILETGITEKVAIKTINSILSLRTTDEIFATLDLAIINLHDAYVRLLKIGSAPTFIKRGNQMLKLEAANLPMGIIQEFEVETIGEQLYAGDMLIMMSDGIYDGPKHIYDKDLWVEQTLIGMETNNPQEIADLLLEEVVRTQNGLIEDDMTVIVAKVDKHIPRWSPVPIMQENVF</sequence>
<accession>A0A511UXD0</accession>
<dbReference type="SMART" id="SM00331">
    <property type="entry name" value="PP2C_SIG"/>
    <property type="match status" value="1"/>
</dbReference>
<dbReference type="RefSeq" id="WP_146937339.1">
    <property type="nucleotide sequence ID" value="NZ_BJXW01000013.1"/>
</dbReference>
<feature type="transmembrane region" description="Helical" evidence="2">
    <location>
        <begin position="274"/>
        <end position="291"/>
    </location>
</feature>
<feature type="transmembrane region" description="Helical" evidence="2">
    <location>
        <begin position="250"/>
        <end position="267"/>
    </location>
</feature>
<feature type="transmembrane region" description="Helical" evidence="2">
    <location>
        <begin position="219"/>
        <end position="244"/>
    </location>
</feature>